<evidence type="ECO:0000256" key="2">
    <source>
        <dbReference type="ARBA" id="ARBA00023002"/>
    </source>
</evidence>
<evidence type="ECO:0000313" key="6">
    <source>
        <dbReference type="Proteomes" id="UP000785783"/>
    </source>
</evidence>
<dbReference type="PANTHER" id="PTHR44196:SF1">
    <property type="entry name" value="DEHYDROGENASE_REDUCTASE SDR FAMILY MEMBER 7B"/>
    <property type="match status" value="1"/>
</dbReference>
<protein>
    <submittedName>
        <fullName evidence="5">SDR family NAD(P)-dependent oxidoreductase</fullName>
    </submittedName>
</protein>
<dbReference type="PRINTS" id="PR00080">
    <property type="entry name" value="SDRFAMILY"/>
</dbReference>
<dbReference type="GO" id="GO:0016020">
    <property type="term" value="C:membrane"/>
    <property type="evidence" value="ECO:0007669"/>
    <property type="project" value="TreeGrafter"/>
</dbReference>
<dbReference type="InterPro" id="IPR002347">
    <property type="entry name" value="SDR_fam"/>
</dbReference>
<dbReference type="InterPro" id="IPR020904">
    <property type="entry name" value="Sc_DH/Rdtase_CS"/>
</dbReference>
<dbReference type="InterPro" id="IPR036291">
    <property type="entry name" value="NAD(P)-bd_dom_sf"/>
</dbReference>
<feature type="domain" description="Ketoreductase" evidence="4">
    <location>
        <begin position="9"/>
        <end position="189"/>
    </location>
</feature>
<evidence type="ECO:0000313" key="5">
    <source>
        <dbReference type="EMBL" id="MBL6761386.1"/>
    </source>
</evidence>
<sequence length="253" mass="26638">MKIMTPQHGCAWITGASSGIGAALAQELAGRGWQVAISARREADLKAVADTNVNIHPFACDVTDRAAMAQTVADIETALGPIALAVMNAGIYLPTALPDFDPTLFDRTFEVNLGGTVNGLAALVPQMVGRGEGHISLISSVAGYGGLVTSAAYGASKAALFNMGESLAMDLKPCGVHVSMVAPGFVKTPATDVNPFPMPFIIEADDAARRIANGLAKNQTHIAFPRRFAWMLRVFAMLPRGLYVRLAGKAMNR</sequence>
<dbReference type="EMBL" id="JADHOK010000010">
    <property type="protein sequence ID" value="MBL6761386.1"/>
    <property type="molecule type" value="Genomic_DNA"/>
</dbReference>
<dbReference type="Proteomes" id="UP000785783">
    <property type="component" value="Unassembled WGS sequence"/>
</dbReference>
<comment type="caution">
    <text evidence="5">The sequence shown here is derived from an EMBL/GenBank/DDBJ whole genome shotgun (WGS) entry which is preliminary data.</text>
</comment>
<evidence type="ECO:0000256" key="1">
    <source>
        <dbReference type="ARBA" id="ARBA00006484"/>
    </source>
</evidence>
<accession>A0A937HEP0</accession>
<evidence type="ECO:0000259" key="4">
    <source>
        <dbReference type="SMART" id="SM00822"/>
    </source>
</evidence>
<keyword evidence="2" id="KW-0560">Oxidoreductase</keyword>
<name>A0A937HEP0_9PROT</name>
<dbReference type="Pfam" id="PF00106">
    <property type="entry name" value="adh_short"/>
    <property type="match status" value="1"/>
</dbReference>
<organism evidence="5 6">
    <name type="scientific">PS1 clade bacterium</name>
    <dbReference type="NCBI Taxonomy" id="2175152"/>
    <lineage>
        <taxon>Bacteria</taxon>
        <taxon>Pseudomonadati</taxon>
        <taxon>Pseudomonadota</taxon>
        <taxon>Alphaproteobacteria</taxon>
        <taxon>PS1 clade</taxon>
    </lineage>
</organism>
<evidence type="ECO:0000256" key="3">
    <source>
        <dbReference type="RuleBase" id="RU000363"/>
    </source>
</evidence>
<gene>
    <name evidence="5" type="ORF">ISQ19_01675</name>
</gene>
<dbReference type="SUPFAM" id="SSF51735">
    <property type="entry name" value="NAD(P)-binding Rossmann-fold domains"/>
    <property type="match status" value="1"/>
</dbReference>
<comment type="similarity">
    <text evidence="1 3">Belongs to the short-chain dehydrogenases/reductases (SDR) family.</text>
</comment>
<proteinExistence type="inferred from homology"/>
<dbReference type="GO" id="GO:0016491">
    <property type="term" value="F:oxidoreductase activity"/>
    <property type="evidence" value="ECO:0007669"/>
    <property type="project" value="UniProtKB-KW"/>
</dbReference>
<dbReference type="AlphaFoldDB" id="A0A937HEP0"/>
<dbReference type="SMART" id="SM00822">
    <property type="entry name" value="PKS_KR"/>
    <property type="match status" value="1"/>
</dbReference>
<dbReference type="Gene3D" id="3.40.50.720">
    <property type="entry name" value="NAD(P)-binding Rossmann-like Domain"/>
    <property type="match status" value="1"/>
</dbReference>
<dbReference type="InterPro" id="IPR057326">
    <property type="entry name" value="KR_dom"/>
</dbReference>
<dbReference type="PROSITE" id="PS00061">
    <property type="entry name" value="ADH_SHORT"/>
    <property type="match status" value="1"/>
</dbReference>
<dbReference type="PANTHER" id="PTHR44196">
    <property type="entry name" value="DEHYDROGENASE/REDUCTASE SDR FAMILY MEMBER 7B"/>
    <property type="match status" value="1"/>
</dbReference>
<dbReference type="PRINTS" id="PR00081">
    <property type="entry name" value="GDHRDH"/>
</dbReference>
<reference evidence="5" key="1">
    <citation type="submission" date="2020-10" db="EMBL/GenBank/DDBJ databases">
        <title>Microbiome of the Black Sea water column analyzed by genome centric metagenomics.</title>
        <authorList>
            <person name="Cabello-Yeves P.J."/>
            <person name="Callieri C."/>
            <person name="Picazo A."/>
            <person name="Mehrshad M."/>
            <person name="Haro-Moreno J.M."/>
            <person name="Roda-Garcia J."/>
            <person name="Dzembekova N."/>
            <person name="Slabakova V."/>
            <person name="Slabakova N."/>
            <person name="Moncheva S."/>
            <person name="Rodriguez-Valera F."/>
        </authorList>
    </citation>
    <scope>NUCLEOTIDE SEQUENCE</scope>
    <source>
        <strain evidence="5">BS307-5m-G5</strain>
    </source>
</reference>